<gene>
    <name evidence="1" type="ORF">HG66A1_65100</name>
</gene>
<dbReference type="AlphaFoldDB" id="A0A517PZ77"/>
<organism evidence="1 2">
    <name type="scientific">Gimesia chilikensis</name>
    <dbReference type="NCBI Taxonomy" id="2605989"/>
    <lineage>
        <taxon>Bacteria</taxon>
        <taxon>Pseudomonadati</taxon>
        <taxon>Planctomycetota</taxon>
        <taxon>Planctomycetia</taxon>
        <taxon>Planctomycetales</taxon>
        <taxon>Planctomycetaceae</taxon>
        <taxon>Gimesia</taxon>
    </lineage>
</organism>
<name>A0A517PZ77_9PLAN</name>
<reference evidence="1 2" key="1">
    <citation type="submission" date="2019-02" db="EMBL/GenBank/DDBJ databases">
        <title>Deep-cultivation of Planctomycetes and their phenomic and genomic characterization uncovers novel biology.</title>
        <authorList>
            <person name="Wiegand S."/>
            <person name="Jogler M."/>
            <person name="Boedeker C."/>
            <person name="Pinto D."/>
            <person name="Vollmers J."/>
            <person name="Rivas-Marin E."/>
            <person name="Kohn T."/>
            <person name="Peeters S.H."/>
            <person name="Heuer A."/>
            <person name="Rast P."/>
            <person name="Oberbeckmann S."/>
            <person name="Bunk B."/>
            <person name="Jeske O."/>
            <person name="Meyerdierks A."/>
            <person name="Storesund J.E."/>
            <person name="Kallscheuer N."/>
            <person name="Luecker S."/>
            <person name="Lage O.M."/>
            <person name="Pohl T."/>
            <person name="Merkel B.J."/>
            <person name="Hornburger P."/>
            <person name="Mueller R.-W."/>
            <person name="Bruemmer F."/>
            <person name="Labrenz M."/>
            <person name="Spormann A.M."/>
            <person name="Op den Camp H."/>
            <person name="Overmann J."/>
            <person name="Amann R."/>
            <person name="Jetten M.S.M."/>
            <person name="Mascher T."/>
            <person name="Medema M.H."/>
            <person name="Devos D.P."/>
            <person name="Kaster A.-K."/>
            <person name="Ovreas L."/>
            <person name="Rohde M."/>
            <person name="Galperin M.Y."/>
            <person name="Jogler C."/>
        </authorList>
    </citation>
    <scope>NUCLEOTIDE SEQUENCE [LARGE SCALE GENOMIC DNA]</scope>
    <source>
        <strain evidence="1 2">HG66A1</strain>
    </source>
</reference>
<sequence>MSESARFIEVIAQSATDRCVDSYQAEVQVVVNSRKPGRESCFEESLKLRDEVISVLKQSGIPEENILEGNGDRDWYYDENWRRIAHSLQISHKDITKLIKAMGKVEQMFSAKKRSFFSPLKRSFTMKAPQACYSSQNQTIEEVLHSIVMEARKKADSLASAAGLQISGVLTVIEDSDSGSNRSGNSLTADDDDLMDLELSENYTVLTPQRKLARRQFRVRFAVE</sequence>
<evidence type="ECO:0000313" key="1">
    <source>
        <dbReference type="EMBL" id="QDT24675.1"/>
    </source>
</evidence>
<evidence type="ECO:0000313" key="2">
    <source>
        <dbReference type="Proteomes" id="UP000320421"/>
    </source>
</evidence>
<dbReference type="OrthoDB" id="9965991at2"/>
<dbReference type="Gene3D" id="3.30.70.2970">
    <property type="entry name" value="Protein of unknown function (DUF541), domain 2"/>
    <property type="match status" value="1"/>
</dbReference>
<dbReference type="Pfam" id="PF04402">
    <property type="entry name" value="SIMPL"/>
    <property type="match status" value="1"/>
</dbReference>
<dbReference type="Gene3D" id="3.30.110.170">
    <property type="entry name" value="Protein of unknown function (DUF541), domain 1"/>
    <property type="match status" value="1"/>
</dbReference>
<dbReference type="Proteomes" id="UP000320421">
    <property type="component" value="Chromosome"/>
</dbReference>
<proteinExistence type="predicted"/>
<dbReference type="InterPro" id="IPR007497">
    <property type="entry name" value="SIMPL/DUF541"/>
</dbReference>
<protein>
    <recommendedName>
        <fullName evidence="3">DUF541 domain-containing protein</fullName>
    </recommendedName>
</protein>
<dbReference type="EMBL" id="CP036266">
    <property type="protein sequence ID" value="QDT24675.1"/>
    <property type="molecule type" value="Genomic_DNA"/>
</dbReference>
<keyword evidence="2" id="KW-1185">Reference proteome</keyword>
<evidence type="ECO:0008006" key="3">
    <source>
        <dbReference type="Google" id="ProtNLM"/>
    </source>
</evidence>
<accession>A0A517PZ77</accession>
<dbReference type="RefSeq" id="WP_145193552.1">
    <property type="nucleotide sequence ID" value="NZ_CP036266.1"/>
</dbReference>